<evidence type="ECO:0000256" key="9">
    <source>
        <dbReference type="ARBA" id="ARBA00048017"/>
    </source>
</evidence>
<feature type="compositionally biased region" description="Basic and acidic residues" evidence="11">
    <location>
        <begin position="777"/>
        <end position="791"/>
    </location>
</feature>
<dbReference type="GO" id="GO:0120518">
    <property type="term" value="F:protein N-terminal-methionine acetyltransferase activity"/>
    <property type="evidence" value="ECO:0007669"/>
    <property type="project" value="UniProtKB-EC"/>
</dbReference>
<keyword evidence="5" id="KW-0012">Acyltransferase</keyword>
<dbReference type="GO" id="GO:0007059">
    <property type="term" value="P:chromosome segregation"/>
    <property type="evidence" value="ECO:0007669"/>
    <property type="project" value="UniProtKB-KW"/>
</dbReference>
<evidence type="ECO:0000259" key="12">
    <source>
        <dbReference type="PROSITE" id="PS51186"/>
    </source>
</evidence>
<dbReference type="EC" id="2.3.1.259" evidence="7"/>
<evidence type="ECO:0000256" key="5">
    <source>
        <dbReference type="ARBA" id="ARBA00023315"/>
    </source>
</evidence>
<evidence type="ECO:0000256" key="4">
    <source>
        <dbReference type="ARBA" id="ARBA00022853"/>
    </source>
</evidence>
<evidence type="ECO:0000256" key="6">
    <source>
        <dbReference type="ARBA" id="ARBA00025774"/>
    </source>
</evidence>
<dbReference type="VEuPathDB" id="ToxoDB:CSUI_010286"/>
<feature type="region of interest" description="Disordered" evidence="11">
    <location>
        <begin position="588"/>
        <end position="608"/>
    </location>
</feature>
<keyword evidence="2" id="KW-0808">Transferase</keyword>
<dbReference type="Proteomes" id="UP000221165">
    <property type="component" value="Unassembled WGS sequence"/>
</dbReference>
<evidence type="ECO:0000256" key="10">
    <source>
        <dbReference type="ARBA" id="ARBA00048848"/>
    </source>
</evidence>
<evidence type="ECO:0000256" key="2">
    <source>
        <dbReference type="ARBA" id="ARBA00022679"/>
    </source>
</evidence>
<evidence type="ECO:0000256" key="7">
    <source>
        <dbReference type="ARBA" id="ARBA00026111"/>
    </source>
</evidence>
<feature type="compositionally biased region" description="Basic and acidic residues" evidence="11">
    <location>
        <begin position="304"/>
        <end position="314"/>
    </location>
</feature>
<feature type="compositionally biased region" description="Low complexity" evidence="11">
    <location>
        <begin position="326"/>
        <end position="335"/>
    </location>
</feature>
<dbReference type="PROSITE" id="PS51186">
    <property type="entry name" value="GNAT"/>
    <property type="match status" value="1"/>
</dbReference>
<feature type="compositionally biased region" description="Polar residues" evidence="11">
    <location>
        <begin position="514"/>
        <end position="525"/>
    </location>
</feature>
<dbReference type="SUPFAM" id="SSF55729">
    <property type="entry name" value="Acyl-CoA N-acyltransferases (Nat)"/>
    <property type="match status" value="1"/>
</dbReference>
<accession>A0A2C6JYS8</accession>
<name>A0A2C6JYS8_9APIC</name>
<gene>
    <name evidence="13" type="ORF">CSUI_010286</name>
</gene>
<evidence type="ECO:0000256" key="1">
    <source>
        <dbReference type="ARBA" id="ARBA00013184"/>
    </source>
</evidence>
<dbReference type="InterPro" id="IPR045141">
    <property type="entry name" value="NAA60-like"/>
</dbReference>
<dbReference type="InterPro" id="IPR016181">
    <property type="entry name" value="Acyl_CoA_acyltransferase"/>
</dbReference>
<dbReference type="CDD" id="cd04301">
    <property type="entry name" value="NAT_SF"/>
    <property type="match status" value="1"/>
</dbReference>
<dbReference type="InterPro" id="IPR000182">
    <property type="entry name" value="GNAT_dom"/>
</dbReference>
<feature type="region of interest" description="Disordered" evidence="11">
    <location>
        <begin position="514"/>
        <end position="574"/>
    </location>
</feature>
<keyword evidence="3" id="KW-0159">Chromosome partition</keyword>
<comment type="caution">
    <text evidence="13">The sequence shown here is derived from an EMBL/GenBank/DDBJ whole genome shotgun (WGS) entry which is preliminary data.</text>
</comment>
<comment type="catalytic activity">
    <reaction evidence="10">
        <text>N-terminal L-methionyl-[transmembrane protein] + acetyl-CoA = N-terminal N(alpha)-acetyl-L-methionyl-[transmembrane protein] + CoA + H(+)</text>
        <dbReference type="Rhea" id="RHEA:50604"/>
        <dbReference type="Rhea" id="RHEA-COMP:12745"/>
        <dbReference type="Rhea" id="RHEA-COMP:12746"/>
        <dbReference type="ChEBI" id="CHEBI:15378"/>
        <dbReference type="ChEBI" id="CHEBI:57287"/>
        <dbReference type="ChEBI" id="CHEBI:57288"/>
        <dbReference type="ChEBI" id="CHEBI:64731"/>
        <dbReference type="ChEBI" id="CHEBI:133414"/>
        <dbReference type="EC" id="2.3.1.259"/>
    </reaction>
</comment>
<keyword evidence="14" id="KW-1185">Reference proteome</keyword>
<dbReference type="OrthoDB" id="47374at2759"/>
<dbReference type="GeneID" id="94433602"/>
<evidence type="ECO:0000256" key="11">
    <source>
        <dbReference type="SAM" id="MobiDB-lite"/>
    </source>
</evidence>
<protein>
    <recommendedName>
        <fullName evidence="8">N-alpha-acetyltransferase 60</fullName>
        <ecNumber evidence="7">2.3.1.259</ecNumber>
        <ecNumber evidence="1">2.3.1.48</ecNumber>
    </recommendedName>
</protein>
<dbReference type="PANTHER" id="PTHR14744">
    <property type="entry name" value="N-ALPHA-ACETYLTRANSFERASE 60"/>
    <property type="match status" value="1"/>
</dbReference>
<feature type="domain" description="N-acetyltransferase" evidence="12">
    <location>
        <begin position="623"/>
        <end position="711"/>
    </location>
</feature>
<dbReference type="RefSeq" id="XP_067917632.1">
    <property type="nucleotide sequence ID" value="XM_068070391.1"/>
</dbReference>
<evidence type="ECO:0000313" key="14">
    <source>
        <dbReference type="Proteomes" id="UP000221165"/>
    </source>
</evidence>
<feature type="region of interest" description="Disordered" evidence="11">
    <location>
        <begin position="775"/>
        <end position="822"/>
    </location>
</feature>
<keyword evidence="4" id="KW-0156">Chromatin regulator</keyword>
<evidence type="ECO:0000256" key="3">
    <source>
        <dbReference type="ARBA" id="ARBA00022829"/>
    </source>
</evidence>
<evidence type="ECO:0000313" key="13">
    <source>
        <dbReference type="EMBL" id="PHJ15900.1"/>
    </source>
</evidence>
<dbReference type="EC" id="2.3.1.48" evidence="1"/>
<comment type="similarity">
    <text evidence="6">Belongs to the acetyltransferase family. NAA60 subfamily.</text>
</comment>
<dbReference type="GO" id="GO:0004402">
    <property type="term" value="F:histone acetyltransferase activity"/>
    <property type="evidence" value="ECO:0007669"/>
    <property type="project" value="TreeGrafter"/>
</dbReference>
<organism evidence="13 14">
    <name type="scientific">Cystoisospora suis</name>
    <dbReference type="NCBI Taxonomy" id="483139"/>
    <lineage>
        <taxon>Eukaryota</taxon>
        <taxon>Sar</taxon>
        <taxon>Alveolata</taxon>
        <taxon>Apicomplexa</taxon>
        <taxon>Conoidasida</taxon>
        <taxon>Coccidia</taxon>
        <taxon>Eucoccidiorida</taxon>
        <taxon>Eimeriorina</taxon>
        <taxon>Sarcocystidae</taxon>
        <taxon>Cystoisospora</taxon>
    </lineage>
</organism>
<dbReference type="AlphaFoldDB" id="A0A2C6JYS8"/>
<dbReference type="PANTHER" id="PTHR14744:SF15">
    <property type="entry name" value="N-ALPHA-ACETYLTRANSFERASE 60"/>
    <property type="match status" value="1"/>
</dbReference>
<dbReference type="EMBL" id="MIGC01007059">
    <property type="protein sequence ID" value="PHJ15900.1"/>
    <property type="molecule type" value="Genomic_DNA"/>
</dbReference>
<reference evidence="13 14" key="1">
    <citation type="journal article" date="2017" name="Int. J. Parasitol.">
        <title>The genome of the protozoan parasite Cystoisospora suis and a reverse vaccinology approach to identify vaccine candidates.</title>
        <authorList>
            <person name="Palmieri N."/>
            <person name="Shrestha A."/>
            <person name="Ruttkowski B."/>
            <person name="Beck T."/>
            <person name="Vogl C."/>
            <person name="Tomley F."/>
            <person name="Blake D.P."/>
            <person name="Joachim A."/>
        </authorList>
    </citation>
    <scope>NUCLEOTIDE SEQUENCE [LARGE SCALE GENOMIC DNA]</scope>
    <source>
        <strain evidence="13 14">Wien I</strain>
    </source>
</reference>
<sequence length="822" mass="88562">MAGRSSGSFCCQSGAVRTTGAGVPEEGLDCARPWARGSFSVRQDAQALRSYHSRQPCLFSSSSSAIPPSSASRPLLTAPVHKAASDFDLSQLSLSSLTFRPVKPSDYRQLQQLHEELFPFKYEHTFYDFVCVGSCFSLAAVLSKKNLQRLPRISPVETELPCSSSLGSLLPSHSSYESVSVGNGARVPGEGREVPVSKRTCFVTQAAGPPCQVDSAHVTSPGHVGGGMRVSSPSQGCGGQARATDTNIQAGYPASEGWSAGTGQLGGRRHSGQEEKEGVSPTSDCGVRAPNKMEEMAVFTGGDTRSERGGERLGGHMGASGTVSGASALSAASHQEAAHHQQEVPKSTRGGQGFPGGSTERGERVGVVSDAKSSHSRSKEGFLHRQTASARLPSHAPDGPTESEARAPRSVPPGEQEEEEEDEEYLVGIITVSQKVHHIGSHEATCVRKWFRWKRECARMGTEHQAETAAPDAERMTSRGERTSVCCGHAVGSQGRGPSSGTSWRLSSMLTERLHSNTSGSTSRSNKMHEEWDNDNETGDSGIRERGQTPCTTWVEAGPQASTGARRASSSERNMGFEADVYRSSAAAKNEKDLSLEESSPRSASAGLSFPHLQSDEAVADLAYILTLGVAEEFRQKGLAQELVQRTLAYYSCPCVNSRPTDAIFLHVVDYNRAALHFYEKQHFERLDHIRDFYQIHGCLHGALLYAYDLSQFTPCCGCGMGAAGRFGLRSRVAGHSHGRGSSAVLWSLAGVQHAFRKVGETLGHFWNPHHLGLHHHKDDRDEQTAYEHRLHERRARSPSPGVAHSVVGEVPNKAGQRNGGW</sequence>
<proteinExistence type="inferred from homology"/>
<dbReference type="Pfam" id="PF00583">
    <property type="entry name" value="Acetyltransf_1"/>
    <property type="match status" value="1"/>
</dbReference>
<dbReference type="Gene3D" id="3.40.630.30">
    <property type="match status" value="2"/>
</dbReference>
<comment type="catalytic activity">
    <reaction evidence="9">
        <text>L-lysyl-[protein] + acetyl-CoA = N(6)-acetyl-L-lysyl-[protein] + CoA + H(+)</text>
        <dbReference type="Rhea" id="RHEA:45948"/>
        <dbReference type="Rhea" id="RHEA-COMP:9752"/>
        <dbReference type="Rhea" id="RHEA-COMP:10731"/>
        <dbReference type="ChEBI" id="CHEBI:15378"/>
        <dbReference type="ChEBI" id="CHEBI:29969"/>
        <dbReference type="ChEBI" id="CHEBI:57287"/>
        <dbReference type="ChEBI" id="CHEBI:57288"/>
        <dbReference type="ChEBI" id="CHEBI:61930"/>
        <dbReference type="EC" id="2.3.1.48"/>
    </reaction>
</comment>
<evidence type="ECO:0000256" key="8">
    <source>
        <dbReference type="ARBA" id="ARBA00026144"/>
    </source>
</evidence>
<dbReference type="GO" id="GO:0000139">
    <property type="term" value="C:Golgi membrane"/>
    <property type="evidence" value="ECO:0007669"/>
    <property type="project" value="TreeGrafter"/>
</dbReference>
<feature type="region of interest" description="Disordered" evidence="11">
    <location>
        <begin position="251"/>
        <end position="423"/>
    </location>
</feature>